<dbReference type="PANTHER" id="PTHR45661">
    <property type="entry name" value="SURFACE ANTIGEN"/>
    <property type="match status" value="1"/>
</dbReference>
<dbReference type="InterPro" id="IPR032675">
    <property type="entry name" value="LRR_dom_sf"/>
</dbReference>
<dbReference type="Gene3D" id="3.80.10.10">
    <property type="entry name" value="Ribonuclease Inhibitor"/>
    <property type="match status" value="2"/>
</dbReference>
<evidence type="ECO:0000313" key="1">
    <source>
        <dbReference type="EMBL" id="KAK8839931.1"/>
    </source>
</evidence>
<keyword evidence="2" id="KW-1185">Reference proteome</keyword>
<dbReference type="SUPFAM" id="SSF52058">
    <property type="entry name" value="L domain-like"/>
    <property type="match status" value="2"/>
</dbReference>
<protein>
    <submittedName>
        <fullName evidence="1">Uncharacterized protein</fullName>
    </submittedName>
</protein>
<proteinExistence type="predicted"/>
<dbReference type="SUPFAM" id="SSF48403">
    <property type="entry name" value="Ankyrin repeat"/>
    <property type="match status" value="1"/>
</dbReference>
<dbReference type="PANTHER" id="PTHR45661:SF3">
    <property type="entry name" value="IG-LIKE DOMAIN-CONTAINING PROTEIN"/>
    <property type="match status" value="1"/>
</dbReference>
<dbReference type="EMBL" id="JAPFFF010000050">
    <property type="protein sequence ID" value="KAK8839931.1"/>
    <property type="molecule type" value="Genomic_DNA"/>
</dbReference>
<sequence>MELQAHMNKMKEIYEQILNYVEKDEDIDSYTSIVQYFGNQKLENHNELKEILYMLLKFSKNHHRQTNFFDKIEKIFVLLKDKINNSFPNSEIFEIFKKNKRFLLFLIDNKLITIDKTISGYLINKYCRYFYPELKSQLDEENRQKIESELFENSTNLTDFEENRRKGENNSPLCHLIRNDLVEDFVVLVNKTNLNLTSKISSSVFETNCFLIDKEPTIIEYAAFYGSIQIFNFLKLNKVPLNPSLWLYAIHSNNPEMIHLLEESQIRPDDKTYEKCLEESIKCHHNDIANYIQNNLLNESKNSFEQNDAAYGFHYHNYKFIDTENKFAFHYACKYDYFTIVENMINIEGFDINSKNNLDIVYLLISNPKIKIGPCSFKNCTQLKSVEIPSTIKGIEEGTFKNCRSLTEINIPPTALYIGSNTFFGCDSLSKVVIPSSVTTIKRNAFNFCSSLKTIEFPSSVTSIDDYCFFSCLNLEDMTLPSSIIELKNAIFYRCHKLKQIIIPSSVVSICSDVFYECSSLTQITIPPSVISIGDKSFYKCSSLVNVFIPPTLSLIGSHAFVGCDSLKNVEFLQTDDKEYKKSSFLSKQRIENSAFCKCPSLVHVSIPLVMKIIGKCAFMECNSLEEISIPPSVEQICSQSFYKCKSLKKVSVNSAIVEINKSAFNECESLTEFTFVQNTVIKSIEKSVFNKCTSLTEFAFPATVQSISGSIFNGCTALKKITVPSDLNIDKIGINKKTVVVRF</sequence>
<dbReference type="InterPro" id="IPR026906">
    <property type="entry name" value="LRR_5"/>
</dbReference>
<dbReference type="InterPro" id="IPR053139">
    <property type="entry name" value="Surface_bspA-like"/>
</dbReference>
<organism evidence="1 2">
    <name type="scientific">Tritrichomonas musculus</name>
    <dbReference type="NCBI Taxonomy" id="1915356"/>
    <lineage>
        <taxon>Eukaryota</taxon>
        <taxon>Metamonada</taxon>
        <taxon>Parabasalia</taxon>
        <taxon>Tritrichomonadida</taxon>
        <taxon>Tritrichomonadidae</taxon>
        <taxon>Tritrichomonas</taxon>
    </lineage>
</organism>
<evidence type="ECO:0000313" key="2">
    <source>
        <dbReference type="Proteomes" id="UP001470230"/>
    </source>
</evidence>
<reference evidence="1 2" key="1">
    <citation type="submission" date="2024-04" db="EMBL/GenBank/DDBJ databases">
        <title>Tritrichomonas musculus Genome.</title>
        <authorList>
            <person name="Alves-Ferreira E."/>
            <person name="Grigg M."/>
            <person name="Lorenzi H."/>
            <person name="Galac M."/>
        </authorList>
    </citation>
    <scope>NUCLEOTIDE SEQUENCE [LARGE SCALE GENOMIC DNA]</scope>
    <source>
        <strain evidence="1 2">EAF2021</strain>
    </source>
</reference>
<gene>
    <name evidence="1" type="ORF">M9Y10_031646</name>
</gene>
<dbReference type="Gene3D" id="3.40.50.12480">
    <property type="match status" value="5"/>
</dbReference>
<dbReference type="InterPro" id="IPR036770">
    <property type="entry name" value="Ankyrin_rpt-contain_sf"/>
</dbReference>
<dbReference type="Gene3D" id="1.25.40.20">
    <property type="entry name" value="Ankyrin repeat-containing domain"/>
    <property type="match status" value="1"/>
</dbReference>
<name>A0ABR2H273_9EUKA</name>
<comment type="caution">
    <text evidence="1">The sequence shown here is derived from an EMBL/GenBank/DDBJ whole genome shotgun (WGS) entry which is preliminary data.</text>
</comment>
<accession>A0ABR2H273</accession>
<dbReference type="Pfam" id="PF13306">
    <property type="entry name" value="LRR_5"/>
    <property type="match status" value="2"/>
</dbReference>
<dbReference type="Proteomes" id="UP001470230">
    <property type="component" value="Unassembled WGS sequence"/>
</dbReference>